<evidence type="ECO:0000313" key="2">
    <source>
        <dbReference type="Proteomes" id="UP000299102"/>
    </source>
</evidence>
<proteinExistence type="predicted"/>
<dbReference type="Proteomes" id="UP000299102">
    <property type="component" value="Unassembled WGS sequence"/>
</dbReference>
<gene>
    <name evidence="1" type="ORF">EVAR_61464_1</name>
</gene>
<accession>A0A4C1Z618</accession>
<name>A0A4C1Z618_EUMVA</name>
<evidence type="ECO:0000313" key="1">
    <source>
        <dbReference type="EMBL" id="GBP82603.1"/>
    </source>
</evidence>
<organism evidence="1 2">
    <name type="scientific">Eumeta variegata</name>
    <name type="common">Bagworm moth</name>
    <name type="synonym">Eumeta japonica</name>
    <dbReference type="NCBI Taxonomy" id="151549"/>
    <lineage>
        <taxon>Eukaryota</taxon>
        <taxon>Metazoa</taxon>
        <taxon>Ecdysozoa</taxon>
        <taxon>Arthropoda</taxon>
        <taxon>Hexapoda</taxon>
        <taxon>Insecta</taxon>
        <taxon>Pterygota</taxon>
        <taxon>Neoptera</taxon>
        <taxon>Endopterygota</taxon>
        <taxon>Lepidoptera</taxon>
        <taxon>Glossata</taxon>
        <taxon>Ditrysia</taxon>
        <taxon>Tineoidea</taxon>
        <taxon>Psychidae</taxon>
        <taxon>Oiketicinae</taxon>
        <taxon>Eumeta</taxon>
    </lineage>
</organism>
<comment type="caution">
    <text evidence="1">The sequence shown here is derived from an EMBL/GenBank/DDBJ whole genome shotgun (WGS) entry which is preliminary data.</text>
</comment>
<sequence length="103" mass="11511">MAVAWKWFDSTESEVPVTHSITTRIVFRISYSYSEARNVLVTTLGLQFSMDNADHLLSDDSLWLIVIKYGGLWCNTKASDGGYVAGVGDTLNEKADSDRNLFK</sequence>
<dbReference type="EMBL" id="BGZK01001573">
    <property type="protein sequence ID" value="GBP82603.1"/>
    <property type="molecule type" value="Genomic_DNA"/>
</dbReference>
<reference evidence="1 2" key="1">
    <citation type="journal article" date="2019" name="Commun. Biol.">
        <title>The bagworm genome reveals a unique fibroin gene that provides high tensile strength.</title>
        <authorList>
            <person name="Kono N."/>
            <person name="Nakamura H."/>
            <person name="Ohtoshi R."/>
            <person name="Tomita M."/>
            <person name="Numata K."/>
            <person name="Arakawa K."/>
        </authorList>
    </citation>
    <scope>NUCLEOTIDE SEQUENCE [LARGE SCALE GENOMIC DNA]</scope>
</reference>
<protein>
    <submittedName>
        <fullName evidence="1">Uncharacterized protein</fullName>
    </submittedName>
</protein>
<dbReference type="AlphaFoldDB" id="A0A4C1Z618"/>
<keyword evidence="2" id="KW-1185">Reference proteome</keyword>